<evidence type="ECO:0000313" key="4">
    <source>
        <dbReference type="Proteomes" id="UP000783588"/>
    </source>
</evidence>
<evidence type="ECO:0000313" key="3">
    <source>
        <dbReference type="EMBL" id="MBU5489926.1"/>
    </source>
</evidence>
<comment type="caution">
    <text evidence="3">The sequence shown here is derived from an EMBL/GenBank/DDBJ whole genome shotgun (WGS) entry which is preliminary data.</text>
</comment>
<reference evidence="3 4" key="1">
    <citation type="submission" date="2021-06" db="EMBL/GenBank/DDBJ databases">
        <authorList>
            <person name="Sun Q."/>
            <person name="Li D."/>
        </authorList>
    </citation>
    <scope>NUCLEOTIDE SEQUENCE [LARGE SCALE GENOMIC DNA]</scope>
    <source>
        <strain evidence="3 4">MSJd-7</strain>
    </source>
</reference>
<dbReference type="InterPro" id="IPR004038">
    <property type="entry name" value="Ribosomal_eL8/eL30/eS12/Gad45"/>
</dbReference>
<evidence type="ECO:0000256" key="1">
    <source>
        <dbReference type="SAM" id="MobiDB-lite"/>
    </source>
</evidence>
<feature type="domain" description="Ribosomal protein eL8/eL30/eS12/Gadd45" evidence="2">
    <location>
        <begin position="7"/>
        <end position="91"/>
    </location>
</feature>
<dbReference type="EMBL" id="JAHLQI010000002">
    <property type="protein sequence ID" value="MBU5489926.1"/>
    <property type="molecule type" value="Genomic_DNA"/>
</dbReference>
<dbReference type="Proteomes" id="UP000783588">
    <property type="component" value="Unassembled WGS sequence"/>
</dbReference>
<dbReference type="Pfam" id="PF01248">
    <property type="entry name" value="Ribosomal_L7Ae"/>
    <property type="match status" value="1"/>
</dbReference>
<gene>
    <name evidence="3" type="ORF">KQI75_04710</name>
</gene>
<keyword evidence="4" id="KW-1185">Reference proteome</keyword>
<organism evidence="3 4">
    <name type="scientific">Butyricicoccus intestinisimiae</name>
    <dbReference type="NCBI Taxonomy" id="2841509"/>
    <lineage>
        <taxon>Bacteria</taxon>
        <taxon>Bacillati</taxon>
        <taxon>Bacillota</taxon>
        <taxon>Clostridia</taxon>
        <taxon>Eubacteriales</taxon>
        <taxon>Butyricicoccaceae</taxon>
        <taxon>Butyricicoccus</taxon>
    </lineage>
</organism>
<sequence>MHEILRLLGLCFRAGKLVSGDDAVADTVFAGEARLLLLAADAGANITRRAERHAEQKNVPVIRLTDDAQELGWALGRTATSICCITDAGFAAAAAQKAANADAQYTPIAQQLAQKKQRIEARRGTKKTHSKTAGKHTAGGKRKSTYTKRGGERA</sequence>
<feature type="region of interest" description="Disordered" evidence="1">
    <location>
        <begin position="114"/>
        <end position="154"/>
    </location>
</feature>
<proteinExistence type="predicted"/>
<feature type="compositionally biased region" description="Basic residues" evidence="1">
    <location>
        <begin position="124"/>
        <end position="146"/>
    </location>
</feature>
<dbReference type="RefSeq" id="WP_216469581.1">
    <property type="nucleotide sequence ID" value="NZ_JAHLQI010000002.1"/>
</dbReference>
<accession>A0ABS6ES36</accession>
<name>A0ABS6ES36_9FIRM</name>
<protein>
    <submittedName>
        <fullName evidence="3">Ribosomal L7Ae/L30e/S12e/Gadd45 family protein</fullName>
    </submittedName>
</protein>
<evidence type="ECO:0000259" key="2">
    <source>
        <dbReference type="Pfam" id="PF01248"/>
    </source>
</evidence>